<dbReference type="InterPro" id="IPR014167">
    <property type="entry name" value="Tol-Pal_TolB"/>
</dbReference>
<dbReference type="Proteomes" id="UP000736328">
    <property type="component" value="Unassembled WGS sequence"/>
</dbReference>
<dbReference type="NCBIfam" id="TIGR02800">
    <property type="entry name" value="propeller_TolB"/>
    <property type="match status" value="1"/>
</dbReference>
<proteinExistence type="inferred from homology"/>
<dbReference type="Gene3D" id="2.120.10.30">
    <property type="entry name" value="TolB, C-terminal domain"/>
    <property type="match status" value="2"/>
</dbReference>
<keyword evidence="3" id="KW-0732">Signal</keyword>
<dbReference type="InterPro" id="IPR011659">
    <property type="entry name" value="WD40"/>
</dbReference>
<comment type="similarity">
    <text evidence="2">Belongs to the TolB family.</text>
</comment>
<gene>
    <name evidence="5" type="primary">tolB</name>
    <name evidence="5" type="ORF">HY768_08870</name>
</gene>
<evidence type="ECO:0000256" key="2">
    <source>
        <dbReference type="ARBA" id="ARBA00009820"/>
    </source>
</evidence>
<dbReference type="Gene3D" id="3.40.50.10070">
    <property type="entry name" value="TolB, N-terminal domain"/>
    <property type="match status" value="1"/>
</dbReference>
<evidence type="ECO:0000256" key="3">
    <source>
        <dbReference type="ARBA" id="ARBA00022729"/>
    </source>
</evidence>
<dbReference type="InterPro" id="IPR011042">
    <property type="entry name" value="6-blade_b-propeller_TolB-like"/>
</dbReference>
<evidence type="ECO:0000256" key="1">
    <source>
        <dbReference type="ARBA" id="ARBA00004418"/>
    </source>
</evidence>
<dbReference type="AlphaFoldDB" id="A0A933IDE4"/>
<dbReference type="PANTHER" id="PTHR36842">
    <property type="entry name" value="PROTEIN TOLB HOMOLOG"/>
    <property type="match status" value="1"/>
</dbReference>
<sequence length="416" mass="45840">MCQNAFSQADVYLKLSTSERRQLELGIAPLQTQDAKAAPEAAAAAQKMLDIIGDDMAFSLYFKIVYPPSLLEGYGLKKGKLDIGVWQMLEARQVLVPELRQEKKKTTLKLSVFDLGIQRQVFSKEIDPDGSRAAAHAASDQIIKNLTGENGVASTKIAFSLKSGRNKELVLADYDGGSFRSLTNFNSINISPDWQPHGRALAFVSFYRNRTDVMSLNLATGKTVIISQTEGLNTSPAWSPDGKSLALTLSKDGNAEIYLLSADSRELRRLTNSWAIDCSPSWSPNGRELVFNSDRPGSPQLYIMDSEGANVRRLTYQGGYNTSPCWSPRGDKIAFVSRIDGNFQICTVAITGDNFVQLTYEGDNEDPSWSPDGLHLCFSSSRTGSHQIWRMHWDGSAQQAITNNNGSYMPSWGPAQ</sequence>
<dbReference type="GO" id="GO:0017038">
    <property type="term" value="P:protein import"/>
    <property type="evidence" value="ECO:0007669"/>
    <property type="project" value="InterPro"/>
</dbReference>
<comment type="caution">
    <text evidence="5">The sequence shown here is derived from an EMBL/GenBank/DDBJ whole genome shotgun (WGS) entry which is preliminary data.</text>
</comment>
<evidence type="ECO:0000313" key="5">
    <source>
        <dbReference type="EMBL" id="MBI4727314.1"/>
    </source>
</evidence>
<protein>
    <submittedName>
        <fullName evidence="5">Tol-Pal system beta propeller repeat protein TolB</fullName>
    </submittedName>
</protein>
<organism evidence="5 6">
    <name type="scientific">candidate division TA06 bacterium</name>
    <dbReference type="NCBI Taxonomy" id="2250710"/>
    <lineage>
        <taxon>Bacteria</taxon>
        <taxon>Bacteria division TA06</taxon>
    </lineage>
</organism>
<comment type="subcellular location">
    <subcellularLocation>
        <location evidence="1">Periplasm</location>
    </subcellularLocation>
</comment>
<evidence type="ECO:0000313" key="6">
    <source>
        <dbReference type="Proteomes" id="UP000736328"/>
    </source>
</evidence>
<keyword evidence="4" id="KW-0574">Periplasm</keyword>
<dbReference type="EMBL" id="JACQXR010000116">
    <property type="protein sequence ID" value="MBI4727314.1"/>
    <property type="molecule type" value="Genomic_DNA"/>
</dbReference>
<dbReference type="GO" id="GO:0042597">
    <property type="term" value="C:periplasmic space"/>
    <property type="evidence" value="ECO:0007669"/>
    <property type="project" value="UniProtKB-SubCell"/>
</dbReference>
<accession>A0A933IDE4</accession>
<dbReference type="SUPFAM" id="SSF52964">
    <property type="entry name" value="TolB, N-terminal domain"/>
    <property type="match status" value="1"/>
</dbReference>
<evidence type="ECO:0000256" key="4">
    <source>
        <dbReference type="ARBA" id="ARBA00022764"/>
    </source>
</evidence>
<dbReference type="Pfam" id="PF07676">
    <property type="entry name" value="PD40"/>
    <property type="match status" value="5"/>
</dbReference>
<dbReference type="SUPFAM" id="SSF69304">
    <property type="entry name" value="Tricorn protease N-terminal domain"/>
    <property type="match status" value="1"/>
</dbReference>
<name>A0A933IDE4_UNCT6</name>
<reference evidence="5" key="1">
    <citation type="submission" date="2020-07" db="EMBL/GenBank/DDBJ databases">
        <title>Huge and variable diversity of episymbiotic CPR bacteria and DPANN archaea in groundwater ecosystems.</title>
        <authorList>
            <person name="He C.Y."/>
            <person name="Keren R."/>
            <person name="Whittaker M."/>
            <person name="Farag I.F."/>
            <person name="Doudna J."/>
            <person name="Cate J.H.D."/>
            <person name="Banfield J.F."/>
        </authorList>
    </citation>
    <scope>NUCLEOTIDE SEQUENCE</scope>
    <source>
        <strain evidence="5">NC_groundwater_1520_Pr4_B-0.1um_53_5</strain>
    </source>
</reference>
<dbReference type="PANTHER" id="PTHR36842:SF1">
    <property type="entry name" value="PROTEIN TOLB"/>
    <property type="match status" value="1"/>
</dbReference>